<dbReference type="SUPFAM" id="SSF51126">
    <property type="entry name" value="Pectin lyase-like"/>
    <property type="match status" value="1"/>
</dbReference>
<feature type="domain" description="Pectate disaccharide-lyase-like N-terminal" evidence="11">
    <location>
        <begin position="32"/>
        <end position="277"/>
    </location>
</feature>
<name>A0A3S0YMX3_9GAMM</name>
<feature type="domain" description="Pel9A-like right handed beta-helix region" evidence="10">
    <location>
        <begin position="480"/>
        <end position="663"/>
    </location>
</feature>
<keyword evidence="4" id="KW-0479">Metal-binding</keyword>
<dbReference type="InterPro" id="IPR012334">
    <property type="entry name" value="Pectin_lyas_fold"/>
</dbReference>
<dbReference type="Pfam" id="PF25850">
    <property type="entry name" value="PelX_Ig"/>
    <property type="match status" value="1"/>
</dbReference>
<feature type="signal peptide" evidence="9">
    <location>
        <begin position="1"/>
        <end position="23"/>
    </location>
</feature>
<evidence type="ECO:0000256" key="4">
    <source>
        <dbReference type="ARBA" id="ARBA00022723"/>
    </source>
</evidence>
<dbReference type="Proteomes" id="UP000287023">
    <property type="component" value="Unassembled WGS sequence"/>
</dbReference>
<evidence type="ECO:0000256" key="7">
    <source>
        <dbReference type="ARBA" id="ARBA00023239"/>
    </source>
</evidence>
<dbReference type="InterPro" id="IPR011050">
    <property type="entry name" value="Pectin_lyase_fold/virulence"/>
</dbReference>
<dbReference type="InterPro" id="IPR058863">
    <property type="entry name" value="PelX-like_Ig"/>
</dbReference>
<keyword evidence="7 13" id="KW-0456">Lyase</keyword>
<dbReference type="RefSeq" id="WP_127059748.1">
    <property type="nucleotide sequence ID" value="NZ_RZHF01000004.1"/>
</dbReference>
<evidence type="ECO:0000313" key="13">
    <source>
        <dbReference type="EMBL" id="RUR34297.1"/>
    </source>
</evidence>
<keyword evidence="5 9" id="KW-0732">Signal</keyword>
<keyword evidence="3" id="KW-0964">Secreted</keyword>
<dbReference type="EMBL" id="RZHF01000004">
    <property type="protein sequence ID" value="RUR34297.1"/>
    <property type="molecule type" value="Genomic_DNA"/>
</dbReference>
<dbReference type="PANTHER" id="PTHR40088:SF1">
    <property type="entry name" value="PECTATE LYASE PEL9"/>
    <property type="match status" value="1"/>
</dbReference>
<dbReference type="OrthoDB" id="8660908at2"/>
<comment type="cofactor">
    <cofactor evidence="1">
        <name>Ca(2+)</name>
        <dbReference type="ChEBI" id="CHEBI:29108"/>
    </cofactor>
</comment>
<keyword evidence="14" id="KW-1185">Reference proteome</keyword>
<evidence type="ECO:0000256" key="8">
    <source>
        <dbReference type="ARBA" id="ARBA00038263"/>
    </source>
</evidence>
<comment type="similarity">
    <text evidence="8">Belongs to the polysaccharide lyase 9 family.</text>
</comment>
<dbReference type="Pfam" id="PF25849">
    <property type="entry name" value="PelX_N"/>
    <property type="match status" value="1"/>
</dbReference>
<evidence type="ECO:0000256" key="5">
    <source>
        <dbReference type="ARBA" id="ARBA00022729"/>
    </source>
</evidence>
<evidence type="ECO:0000259" key="10">
    <source>
        <dbReference type="Pfam" id="PF22842"/>
    </source>
</evidence>
<sequence>MKKIATLALTVIAPTFGTSLALADDAHELTWQSITFGQSTDLNFGSTILPEKIGTNEVTSNGQPVSSGALLDNITIESRGGKLANSHEGGTFYYTTLPTDINFTLSATLILEQLGPETGATPNRQEGAGMMVRDIMGAPRANPQPLGHEEFPAASNIVMNLLHSHTRENDGMANVAAVYREGINDPWGNPGNLLSKQDYAQGVPHGTQYQYRMTLTRTDENFTVTVDSEQESYVKELSDAPANLVEVQDPDHQYVGFFAARNARLNVTDIHLELSDADTRDDIAYEASMPPLVWSLASSEVTSVPDYTLQAIANQPGEFSITQAGQPLAEKQAVEAGDLFQFALEITAPTDVVVSFHPSEGQGSEEHNGEEHSQQLTIEPVTLADPYNIHVTPDGRPNHAGDQAQPLDLASAIAQVAPGGTIYLASGEYEAIEIPLTASGSPGKLKRLTGEGGDVRFTGMVSHNAHYWHLDHLEVAGERLIVHGSHNLFEHIVTHSAPDTGFQITSPDNIGRALWASHNTVRYSESYNNEDASGINADGFAAKMRIGEGNSFDHCISHHNIDDGWDLFNKVEDGPNGAVTITNSIAFKNGQTFNTQQTGGNLGNGFKLGGEGLPAPHVVEGNLSFNNGMDGFTDNFNSGTLTINNNVAIDNKRFNYIVRKSPYEGQLEPAQLSRNISLHLENVSDYSDSVHGNISDDNWFIQDENSSVRELPFDEETLAGIRTLLQQEANTESEQRERAFALQRLVFNQ</sequence>
<dbReference type="Gene3D" id="2.160.20.10">
    <property type="entry name" value="Single-stranded right-handed beta-helix, Pectin lyase-like"/>
    <property type="match status" value="1"/>
</dbReference>
<dbReference type="PANTHER" id="PTHR40088">
    <property type="entry name" value="PECTATE LYASE (EUROFUNG)"/>
    <property type="match status" value="1"/>
</dbReference>
<accession>A0A3S0YMX3</accession>
<evidence type="ECO:0000259" key="11">
    <source>
        <dbReference type="Pfam" id="PF25849"/>
    </source>
</evidence>
<dbReference type="Pfam" id="PF22842">
    <property type="entry name" value="Pel9A-like_beta_helix"/>
    <property type="match status" value="1"/>
</dbReference>
<feature type="chain" id="PRO_5018722979" evidence="9">
    <location>
        <begin position="24"/>
        <end position="749"/>
    </location>
</feature>
<organism evidence="13 14">
    <name type="scientific">Vreelandella nanhaiensis</name>
    <dbReference type="NCBI Taxonomy" id="1258546"/>
    <lineage>
        <taxon>Bacteria</taxon>
        <taxon>Pseudomonadati</taxon>
        <taxon>Pseudomonadota</taxon>
        <taxon>Gammaproteobacteria</taxon>
        <taxon>Oceanospirillales</taxon>
        <taxon>Halomonadaceae</taxon>
        <taxon>Vreelandella</taxon>
    </lineage>
</organism>
<dbReference type="InterPro" id="IPR058953">
    <property type="entry name" value="PelX-like_N"/>
</dbReference>
<evidence type="ECO:0000256" key="9">
    <source>
        <dbReference type="SAM" id="SignalP"/>
    </source>
</evidence>
<evidence type="ECO:0000256" key="3">
    <source>
        <dbReference type="ARBA" id="ARBA00022525"/>
    </source>
</evidence>
<evidence type="ECO:0000256" key="1">
    <source>
        <dbReference type="ARBA" id="ARBA00001913"/>
    </source>
</evidence>
<dbReference type="InterPro" id="IPR053868">
    <property type="entry name" value="Pel9A-like_beta_helix"/>
</dbReference>
<comment type="subcellular location">
    <subcellularLocation>
        <location evidence="2">Secreted</location>
    </subcellularLocation>
</comment>
<feature type="domain" description="Pectate disaccharide-lyase-like central Ig-like" evidence="12">
    <location>
        <begin position="296"/>
        <end position="364"/>
    </location>
</feature>
<dbReference type="GO" id="GO:0016837">
    <property type="term" value="F:carbon-oxygen lyase activity, acting on polysaccharides"/>
    <property type="evidence" value="ECO:0007669"/>
    <property type="project" value="TreeGrafter"/>
</dbReference>
<dbReference type="InterPro" id="IPR052052">
    <property type="entry name" value="Polysaccharide_Lyase_9"/>
</dbReference>
<protein>
    <submittedName>
        <fullName evidence="13">Exopolygalacturonate lyase</fullName>
    </submittedName>
</protein>
<evidence type="ECO:0000313" key="14">
    <source>
        <dbReference type="Proteomes" id="UP000287023"/>
    </source>
</evidence>
<proteinExistence type="inferred from homology"/>
<keyword evidence="6" id="KW-0106">Calcium</keyword>
<comment type="caution">
    <text evidence="13">The sequence shown here is derived from an EMBL/GenBank/DDBJ whole genome shotgun (WGS) entry which is preliminary data.</text>
</comment>
<reference evidence="13 14" key="1">
    <citation type="submission" date="2018-12" db="EMBL/GenBank/DDBJ databases">
        <title>three novel Halomonas strain isolated from plants.</title>
        <authorList>
            <person name="Sun C."/>
        </authorList>
    </citation>
    <scope>NUCLEOTIDE SEQUENCE [LARGE SCALE GENOMIC DNA]</scope>
    <source>
        <strain evidence="13 14">JCM 18142</strain>
    </source>
</reference>
<dbReference type="GO" id="GO:0005576">
    <property type="term" value="C:extracellular region"/>
    <property type="evidence" value="ECO:0007669"/>
    <property type="project" value="UniProtKB-SubCell"/>
</dbReference>
<gene>
    <name evidence="13" type="ORF">ELY38_01470</name>
</gene>
<dbReference type="GO" id="GO:0046872">
    <property type="term" value="F:metal ion binding"/>
    <property type="evidence" value="ECO:0007669"/>
    <property type="project" value="UniProtKB-KW"/>
</dbReference>
<evidence type="ECO:0000256" key="2">
    <source>
        <dbReference type="ARBA" id="ARBA00004613"/>
    </source>
</evidence>
<dbReference type="AlphaFoldDB" id="A0A3S0YMX3"/>
<evidence type="ECO:0000259" key="12">
    <source>
        <dbReference type="Pfam" id="PF25850"/>
    </source>
</evidence>
<evidence type="ECO:0000256" key="6">
    <source>
        <dbReference type="ARBA" id="ARBA00022837"/>
    </source>
</evidence>